<evidence type="ECO:0000259" key="11">
    <source>
        <dbReference type="PROSITE" id="PS50109"/>
    </source>
</evidence>
<dbReference type="InterPro" id="IPR005467">
    <property type="entry name" value="His_kinase_dom"/>
</dbReference>
<sequence length="473" mass="52812">MDYRDAFVIVLWQKKRVVAVNQLRDIAQNNRRLIIWGIVLMVIGLQAPSIIRLEYSGIMESILYSIDTGNINSLLMAAIRLVVMNTIRALPIYMGALLFAEGVGAFQSGGAWWIRWFIIFLIPCIYEGIYYLHGVTYDFGVPAITMTLVVLIVSKMKNLNRSIAYKCTVVILLLFGVEWLDIVPILSPYHFGRGSLSDLIKTTSYLNHANEIFNLLGISVCIICVVNAVLLAHLLNLYTVEVHDMEQNLELEKLNHQMTMQIMENRSLREIKALVHDLKTPLTSIQGLAGVISISGDNDMAKKYANYISSLVDKMSTMVNELLNDDSQQTIRVEELVRYAMAHVPQLNSIGTFELNVKANPAVRVNKIRLSRAIINILQNALEAIDQETGYIKLTVEEGHGNVILTVIDNGKGFVGDVENIWKVGFSSKNSTGLGMPYVLEVVEKYGGTVKAGNRLDGGARFVITLPEVNGYE</sequence>
<evidence type="ECO:0000256" key="9">
    <source>
        <dbReference type="ARBA" id="ARBA00022840"/>
    </source>
</evidence>
<dbReference type="EMBL" id="VSSQ01000097">
    <property type="protein sequence ID" value="MPL76365.1"/>
    <property type="molecule type" value="Genomic_DNA"/>
</dbReference>
<dbReference type="InterPro" id="IPR050980">
    <property type="entry name" value="2C_sensor_his_kinase"/>
</dbReference>
<evidence type="ECO:0000256" key="7">
    <source>
        <dbReference type="ARBA" id="ARBA00022741"/>
    </source>
</evidence>
<feature type="transmembrane region" description="Helical" evidence="10">
    <location>
        <begin position="71"/>
        <end position="100"/>
    </location>
</feature>
<evidence type="ECO:0000313" key="12">
    <source>
        <dbReference type="EMBL" id="MPL76365.1"/>
    </source>
</evidence>
<feature type="transmembrane region" description="Helical" evidence="10">
    <location>
        <begin position="212"/>
        <end position="235"/>
    </location>
</feature>
<evidence type="ECO:0000256" key="8">
    <source>
        <dbReference type="ARBA" id="ARBA00022777"/>
    </source>
</evidence>
<dbReference type="GO" id="GO:0000155">
    <property type="term" value="F:phosphorelay sensor kinase activity"/>
    <property type="evidence" value="ECO:0007669"/>
    <property type="project" value="InterPro"/>
</dbReference>
<keyword evidence="4" id="KW-1003">Cell membrane</keyword>
<dbReference type="SUPFAM" id="SSF47384">
    <property type="entry name" value="Homodimeric domain of signal transducing histidine kinase"/>
    <property type="match status" value="1"/>
</dbReference>
<keyword evidence="5" id="KW-0597">Phosphoprotein</keyword>
<accession>A0A644UBI5</accession>
<evidence type="ECO:0000256" key="10">
    <source>
        <dbReference type="SAM" id="Phobius"/>
    </source>
</evidence>
<evidence type="ECO:0000256" key="2">
    <source>
        <dbReference type="ARBA" id="ARBA00004651"/>
    </source>
</evidence>
<keyword evidence="7" id="KW-0547">Nucleotide-binding</keyword>
<feature type="domain" description="Histidine kinase" evidence="11">
    <location>
        <begin position="273"/>
        <end position="470"/>
    </location>
</feature>
<comment type="caution">
    <text evidence="12">The sequence shown here is derived from an EMBL/GenBank/DDBJ whole genome shotgun (WGS) entry which is preliminary data.</text>
</comment>
<feature type="transmembrane region" description="Helical" evidence="10">
    <location>
        <begin position="33"/>
        <end position="51"/>
    </location>
</feature>
<keyword evidence="10" id="KW-0812">Transmembrane</keyword>
<dbReference type="SMART" id="SM00388">
    <property type="entry name" value="HisKA"/>
    <property type="match status" value="1"/>
</dbReference>
<name>A0A644UBI5_9ZZZZ</name>
<dbReference type="PROSITE" id="PS50109">
    <property type="entry name" value="HIS_KIN"/>
    <property type="match status" value="1"/>
</dbReference>
<keyword evidence="10" id="KW-1133">Transmembrane helix</keyword>
<dbReference type="InterPro" id="IPR004358">
    <property type="entry name" value="Sig_transdc_His_kin-like_C"/>
</dbReference>
<dbReference type="Pfam" id="PF02518">
    <property type="entry name" value="HATPase_c"/>
    <property type="match status" value="1"/>
</dbReference>
<dbReference type="InterPro" id="IPR036890">
    <property type="entry name" value="HATPase_C_sf"/>
</dbReference>
<dbReference type="InterPro" id="IPR003661">
    <property type="entry name" value="HisK_dim/P_dom"/>
</dbReference>
<evidence type="ECO:0000256" key="5">
    <source>
        <dbReference type="ARBA" id="ARBA00022553"/>
    </source>
</evidence>
<evidence type="ECO:0000256" key="1">
    <source>
        <dbReference type="ARBA" id="ARBA00000085"/>
    </source>
</evidence>
<comment type="catalytic activity">
    <reaction evidence="1">
        <text>ATP + protein L-histidine = ADP + protein N-phospho-L-histidine.</text>
        <dbReference type="EC" id="2.7.13.3"/>
    </reaction>
</comment>
<dbReference type="GO" id="GO:0005524">
    <property type="term" value="F:ATP binding"/>
    <property type="evidence" value="ECO:0007669"/>
    <property type="project" value="UniProtKB-KW"/>
</dbReference>
<protein>
    <recommendedName>
        <fullName evidence="3">histidine kinase</fullName>
        <ecNumber evidence="3">2.7.13.3</ecNumber>
    </recommendedName>
</protein>
<dbReference type="Gene3D" id="1.10.287.130">
    <property type="match status" value="1"/>
</dbReference>
<dbReference type="AlphaFoldDB" id="A0A644UBI5"/>
<dbReference type="Pfam" id="PF00512">
    <property type="entry name" value="HisKA"/>
    <property type="match status" value="1"/>
</dbReference>
<dbReference type="GO" id="GO:0005886">
    <property type="term" value="C:plasma membrane"/>
    <property type="evidence" value="ECO:0007669"/>
    <property type="project" value="UniProtKB-SubCell"/>
</dbReference>
<feature type="transmembrane region" description="Helical" evidence="10">
    <location>
        <begin position="139"/>
        <end position="156"/>
    </location>
</feature>
<dbReference type="InterPro" id="IPR036097">
    <property type="entry name" value="HisK_dim/P_sf"/>
</dbReference>
<dbReference type="EC" id="2.7.13.3" evidence="3"/>
<evidence type="ECO:0000256" key="6">
    <source>
        <dbReference type="ARBA" id="ARBA00022679"/>
    </source>
</evidence>
<reference evidence="12" key="1">
    <citation type="submission" date="2019-08" db="EMBL/GenBank/DDBJ databases">
        <authorList>
            <person name="Kucharzyk K."/>
            <person name="Murdoch R.W."/>
            <person name="Higgins S."/>
            <person name="Loffler F."/>
        </authorList>
    </citation>
    <scope>NUCLEOTIDE SEQUENCE</scope>
</reference>
<dbReference type="CDD" id="cd00082">
    <property type="entry name" value="HisKA"/>
    <property type="match status" value="1"/>
</dbReference>
<proteinExistence type="predicted"/>
<evidence type="ECO:0000256" key="4">
    <source>
        <dbReference type="ARBA" id="ARBA00022475"/>
    </source>
</evidence>
<gene>
    <name evidence="12" type="ORF">SDC9_22210</name>
</gene>
<keyword evidence="9" id="KW-0067">ATP-binding</keyword>
<dbReference type="InterPro" id="IPR003594">
    <property type="entry name" value="HATPase_dom"/>
</dbReference>
<keyword evidence="10" id="KW-0472">Membrane</keyword>
<dbReference type="PANTHER" id="PTHR44936:SF10">
    <property type="entry name" value="SENSOR PROTEIN RSTB"/>
    <property type="match status" value="1"/>
</dbReference>
<keyword evidence="6" id="KW-0808">Transferase</keyword>
<keyword evidence="8" id="KW-0418">Kinase</keyword>
<dbReference type="SUPFAM" id="SSF55874">
    <property type="entry name" value="ATPase domain of HSP90 chaperone/DNA topoisomerase II/histidine kinase"/>
    <property type="match status" value="1"/>
</dbReference>
<dbReference type="Gene3D" id="3.30.565.10">
    <property type="entry name" value="Histidine kinase-like ATPase, C-terminal domain"/>
    <property type="match status" value="1"/>
</dbReference>
<dbReference type="PANTHER" id="PTHR44936">
    <property type="entry name" value="SENSOR PROTEIN CREC"/>
    <property type="match status" value="1"/>
</dbReference>
<dbReference type="SMART" id="SM00387">
    <property type="entry name" value="HATPase_c"/>
    <property type="match status" value="1"/>
</dbReference>
<feature type="transmembrane region" description="Helical" evidence="10">
    <location>
        <begin position="168"/>
        <end position="192"/>
    </location>
</feature>
<dbReference type="PRINTS" id="PR00344">
    <property type="entry name" value="BCTRLSENSOR"/>
</dbReference>
<comment type="subcellular location">
    <subcellularLocation>
        <location evidence="2">Cell membrane</location>
        <topology evidence="2">Multi-pass membrane protein</topology>
    </subcellularLocation>
</comment>
<organism evidence="12">
    <name type="scientific">bioreactor metagenome</name>
    <dbReference type="NCBI Taxonomy" id="1076179"/>
    <lineage>
        <taxon>unclassified sequences</taxon>
        <taxon>metagenomes</taxon>
        <taxon>ecological metagenomes</taxon>
    </lineage>
</organism>
<evidence type="ECO:0000256" key="3">
    <source>
        <dbReference type="ARBA" id="ARBA00012438"/>
    </source>
</evidence>